<organism evidence="3 4">
    <name type="scientific">Andreprevotia lacus DSM 23236</name>
    <dbReference type="NCBI Taxonomy" id="1121001"/>
    <lineage>
        <taxon>Bacteria</taxon>
        <taxon>Pseudomonadati</taxon>
        <taxon>Pseudomonadota</taxon>
        <taxon>Betaproteobacteria</taxon>
        <taxon>Neisseriales</taxon>
        <taxon>Chitinibacteraceae</taxon>
        <taxon>Andreprevotia</taxon>
    </lineage>
</organism>
<evidence type="ECO:0000259" key="1">
    <source>
        <dbReference type="Pfam" id="PF01548"/>
    </source>
</evidence>
<sequence length="336" mass="37100">MNELRCFIGIDVAKLKLDLALLVNGKYKSKVVANTREGHLQLQQWLLDRDATPANSRLCMEATGPYSETVATALVDRGWPVSIVNPARIKGFAQSELSRNKTDAVDAALLARFCSVMQPECWTPPPAEYRTLRAWVDRLQALKDIQQQEKNRQEAALAMQQAALVDSIQHHLDWLAQEIARIAQDIDDHLDHHRGLKRDAALMTSIPGIGNTTAAKMLAYVGDVRRFESAKALAAWLGVSPRQRQSGSSVRGRTMLSRTGHRSARTALYMPALVARRHNSALQAFGERLRANGLAPKAVVGAAMRKLAHLIFGVVRSGMPFDAQMAMPKLDVQDGI</sequence>
<dbReference type="AlphaFoldDB" id="A0A1W1XFU7"/>
<dbReference type="InterPro" id="IPR002525">
    <property type="entry name" value="Transp_IS110-like_N"/>
</dbReference>
<gene>
    <name evidence="3" type="ORF">SAMN02745857_01435</name>
</gene>
<dbReference type="PANTHER" id="PTHR33055">
    <property type="entry name" value="TRANSPOSASE FOR INSERTION SEQUENCE ELEMENT IS1111A"/>
    <property type="match status" value="1"/>
</dbReference>
<dbReference type="Pfam" id="PF01548">
    <property type="entry name" value="DEDD_Tnp_IS110"/>
    <property type="match status" value="1"/>
</dbReference>
<dbReference type="Proteomes" id="UP000192761">
    <property type="component" value="Unassembled WGS sequence"/>
</dbReference>
<feature type="domain" description="Transposase IS116/IS110/IS902 C-terminal" evidence="2">
    <location>
        <begin position="201"/>
        <end position="285"/>
    </location>
</feature>
<dbReference type="PANTHER" id="PTHR33055:SF3">
    <property type="entry name" value="PUTATIVE TRANSPOSASE FOR IS117-RELATED"/>
    <property type="match status" value="1"/>
</dbReference>
<keyword evidence="4" id="KW-1185">Reference proteome</keyword>
<accession>A0A1W1XFU7</accession>
<evidence type="ECO:0000259" key="2">
    <source>
        <dbReference type="Pfam" id="PF02371"/>
    </source>
</evidence>
<evidence type="ECO:0000313" key="3">
    <source>
        <dbReference type="EMBL" id="SMC22662.1"/>
    </source>
</evidence>
<dbReference type="GO" id="GO:0006313">
    <property type="term" value="P:DNA transposition"/>
    <property type="evidence" value="ECO:0007669"/>
    <property type="project" value="InterPro"/>
</dbReference>
<name>A0A1W1XFU7_9NEIS</name>
<dbReference type="OrthoDB" id="9795150at2"/>
<reference evidence="3 4" key="1">
    <citation type="submission" date="2017-04" db="EMBL/GenBank/DDBJ databases">
        <authorList>
            <person name="Afonso C.L."/>
            <person name="Miller P.J."/>
            <person name="Scott M.A."/>
            <person name="Spackman E."/>
            <person name="Goraichik I."/>
            <person name="Dimitrov K.M."/>
            <person name="Suarez D.L."/>
            <person name="Swayne D.E."/>
        </authorList>
    </citation>
    <scope>NUCLEOTIDE SEQUENCE [LARGE SCALE GENOMIC DNA]</scope>
    <source>
        <strain evidence="3 4">DSM 23236</strain>
    </source>
</reference>
<dbReference type="Pfam" id="PF02371">
    <property type="entry name" value="Transposase_20"/>
    <property type="match status" value="1"/>
</dbReference>
<dbReference type="GO" id="GO:0004803">
    <property type="term" value="F:transposase activity"/>
    <property type="evidence" value="ECO:0007669"/>
    <property type="project" value="InterPro"/>
</dbReference>
<protein>
    <submittedName>
        <fullName evidence="3">Transposase</fullName>
    </submittedName>
</protein>
<proteinExistence type="predicted"/>
<dbReference type="InterPro" id="IPR047650">
    <property type="entry name" value="Transpos_IS110"/>
</dbReference>
<dbReference type="GO" id="GO:0003677">
    <property type="term" value="F:DNA binding"/>
    <property type="evidence" value="ECO:0007669"/>
    <property type="project" value="InterPro"/>
</dbReference>
<dbReference type="RefSeq" id="WP_084090104.1">
    <property type="nucleotide sequence ID" value="NZ_FWXD01000007.1"/>
</dbReference>
<dbReference type="NCBIfam" id="NF033542">
    <property type="entry name" value="transpos_IS110"/>
    <property type="match status" value="1"/>
</dbReference>
<feature type="domain" description="Transposase IS110-like N-terminal" evidence="1">
    <location>
        <begin position="8"/>
        <end position="157"/>
    </location>
</feature>
<dbReference type="InterPro" id="IPR003346">
    <property type="entry name" value="Transposase_20"/>
</dbReference>
<evidence type="ECO:0000313" key="4">
    <source>
        <dbReference type="Proteomes" id="UP000192761"/>
    </source>
</evidence>
<dbReference type="EMBL" id="FWXD01000007">
    <property type="protein sequence ID" value="SMC22662.1"/>
    <property type="molecule type" value="Genomic_DNA"/>
</dbReference>